<gene>
    <name evidence="2" type="ORF">NCTC7582_01636</name>
</gene>
<dbReference type="PANTHER" id="PTHR43196:SF2">
    <property type="entry name" value="PHOSPHOADENOSINE PHOSPHOSULFATE REDUCTASE"/>
    <property type="match status" value="1"/>
</dbReference>
<proteinExistence type="predicted"/>
<dbReference type="GO" id="GO:0003824">
    <property type="term" value="F:catalytic activity"/>
    <property type="evidence" value="ECO:0007669"/>
    <property type="project" value="InterPro"/>
</dbReference>
<name>A0A2X0Z761_9BACI</name>
<evidence type="ECO:0000259" key="1">
    <source>
        <dbReference type="Pfam" id="PF01507"/>
    </source>
</evidence>
<dbReference type="SUPFAM" id="SSF52402">
    <property type="entry name" value="Adenine nucleotide alpha hydrolases-like"/>
    <property type="match status" value="1"/>
</dbReference>
<accession>A0A2X0Z761</accession>
<dbReference type="EMBL" id="UAQE01000001">
    <property type="protein sequence ID" value="SPT98391.1"/>
    <property type="molecule type" value="Genomic_DNA"/>
</dbReference>
<protein>
    <submittedName>
        <fullName evidence="2">PUA domain (Predicted RNA-binding domain)</fullName>
    </submittedName>
</protein>
<dbReference type="InterPro" id="IPR002500">
    <property type="entry name" value="PAPS_reduct_dom"/>
</dbReference>
<evidence type="ECO:0000313" key="3">
    <source>
        <dbReference type="Proteomes" id="UP000251431"/>
    </source>
</evidence>
<organism evidence="2 3">
    <name type="scientific">Lysinibacillus capsici</name>
    <dbReference type="NCBI Taxonomy" id="2115968"/>
    <lineage>
        <taxon>Bacteria</taxon>
        <taxon>Bacillati</taxon>
        <taxon>Bacillota</taxon>
        <taxon>Bacilli</taxon>
        <taxon>Bacillales</taxon>
        <taxon>Bacillaceae</taxon>
        <taxon>Lysinibacillus</taxon>
    </lineage>
</organism>
<dbReference type="Gene3D" id="3.40.50.620">
    <property type="entry name" value="HUPs"/>
    <property type="match status" value="1"/>
</dbReference>
<dbReference type="AlphaFoldDB" id="A0A2X0Z761"/>
<dbReference type="RefSeq" id="WP_112116994.1">
    <property type="nucleotide sequence ID" value="NZ_UAQE01000001.1"/>
</dbReference>
<reference evidence="2 3" key="1">
    <citation type="submission" date="2018-06" db="EMBL/GenBank/DDBJ databases">
        <authorList>
            <consortium name="Pathogen Informatics"/>
            <person name="Doyle S."/>
        </authorList>
    </citation>
    <scope>NUCLEOTIDE SEQUENCE [LARGE SCALE GENOMIC DNA]</scope>
    <source>
        <strain evidence="2 3">NCTC7582</strain>
    </source>
</reference>
<dbReference type="Pfam" id="PF01507">
    <property type="entry name" value="PAPS_reduct"/>
    <property type="match status" value="1"/>
</dbReference>
<feature type="domain" description="Phosphoadenosine phosphosulphate reductase" evidence="1">
    <location>
        <begin position="6"/>
        <end position="215"/>
    </location>
</feature>
<dbReference type="InterPro" id="IPR050128">
    <property type="entry name" value="Sulfate_adenylyltrnsfr_sub2"/>
</dbReference>
<evidence type="ECO:0000313" key="2">
    <source>
        <dbReference type="EMBL" id="SPT98391.1"/>
    </source>
</evidence>
<dbReference type="InterPro" id="IPR014729">
    <property type="entry name" value="Rossmann-like_a/b/a_fold"/>
</dbReference>
<dbReference type="Proteomes" id="UP000251431">
    <property type="component" value="Unassembled WGS sequence"/>
</dbReference>
<sequence>MTDINVISISGGKDSTAMWLLALERDTPNLKVVFSDVGHEHPETYEYIDYLEKELGPITRIKPDFSQQILRKREVVDTKWRNEGVSETIIQQALEVLHPTGNPFLDLCMWKGRFPSTMARFCTVELKVRPMFDKVYVPIFGTGNHVVSWQGIRANESLSRSKMAETEETPEGYTIYRPILNWDVYDVFKQHDKHGIKPNPLYKQGMGRVGCMPCINSKKEELYEIARRFPEEIERVARWEEIVSKASKRGSATFFTSNDRGHGIHDVVEWSKTTYGGVQYDLLKLMEEVPMCSSQYGLCE</sequence>
<dbReference type="PANTHER" id="PTHR43196">
    <property type="entry name" value="SULFATE ADENYLYLTRANSFERASE SUBUNIT 2"/>
    <property type="match status" value="1"/>
</dbReference>